<dbReference type="EMBL" id="MHIM01000006">
    <property type="protein sequence ID" value="OGY53075.1"/>
    <property type="molecule type" value="Genomic_DNA"/>
</dbReference>
<keyword evidence="4" id="KW-0699">rRNA-binding</keyword>
<name>A0A1G1YL50_9BACT</name>
<protein>
    <recommendedName>
        <fullName evidence="4">Large ribosomal subunit protein uL15</fullName>
    </recommendedName>
</protein>
<keyword evidence="2 4" id="KW-0689">Ribosomal protein</keyword>
<dbReference type="HAMAP" id="MF_01341">
    <property type="entry name" value="Ribosomal_uL15"/>
    <property type="match status" value="1"/>
</dbReference>
<organism evidence="7 8">
    <name type="scientific">Candidatus Buchananbacteria bacterium RIFCSPLOWO2_01_FULL_39_33</name>
    <dbReference type="NCBI Taxonomy" id="1797543"/>
    <lineage>
        <taxon>Bacteria</taxon>
        <taxon>Candidatus Buchananiibacteriota</taxon>
    </lineage>
</organism>
<dbReference type="NCBIfam" id="TIGR01071">
    <property type="entry name" value="rplO_bact"/>
    <property type="match status" value="1"/>
</dbReference>
<keyword evidence="4" id="KW-0694">RNA-binding</keyword>
<dbReference type="PANTHER" id="PTHR12934">
    <property type="entry name" value="50S RIBOSOMAL PROTEIN L15"/>
    <property type="match status" value="1"/>
</dbReference>
<evidence type="ECO:0000256" key="2">
    <source>
        <dbReference type="ARBA" id="ARBA00022980"/>
    </source>
</evidence>
<feature type="compositionally biased region" description="Basic residues" evidence="5">
    <location>
        <begin position="12"/>
        <end position="24"/>
    </location>
</feature>
<reference evidence="7 8" key="1">
    <citation type="journal article" date="2016" name="Nat. Commun.">
        <title>Thousands of microbial genomes shed light on interconnected biogeochemical processes in an aquifer system.</title>
        <authorList>
            <person name="Anantharaman K."/>
            <person name="Brown C.T."/>
            <person name="Hug L.A."/>
            <person name="Sharon I."/>
            <person name="Castelle C.J."/>
            <person name="Probst A.J."/>
            <person name="Thomas B.C."/>
            <person name="Singh A."/>
            <person name="Wilkins M.J."/>
            <person name="Karaoz U."/>
            <person name="Brodie E.L."/>
            <person name="Williams K.H."/>
            <person name="Hubbard S.S."/>
            <person name="Banfield J.F."/>
        </authorList>
    </citation>
    <scope>NUCLEOTIDE SEQUENCE [LARGE SCALE GENOMIC DNA]</scope>
</reference>
<evidence type="ECO:0000313" key="7">
    <source>
        <dbReference type="EMBL" id="OGY53075.1"/>
    </source>
</evidence>
<comment type="similarity">
    <text evidence="1 4">Belongs to the universal ribosomal protein uL15 family.</text>
</comment>
<gene>
    <name evidence="4" type="primary">rplO</name>
    <name evidence="7" type="ORF">A3A02_03035</name>
</gene>
<dbReference type="InterPro" id="IPR036227">
    <property type="entry name" value="Ribosomal_uL15/eL18_sf"/>
</dbReference>
<comment type="caution">
    <text evidence="7">The sequence shown here is derived from an EMBL/GenBank/DDBJ whole genome shotgun (WGS) entry which is preliminary data.</text>
</comment>
<proteinExistence type="inferred from homology"/>
<dbReference type="GO" id="GO:0006412">
    <property type="term" value="P:translation"/>
    <property type="evidence" value="ECO:0007669"/>
    <property type="project" value="UniProtKB-UniRule"/>
</dbReference>
<evidence type="ECO:0000256" key="3">
    <source>
        <dbReference type="ARBA" id="ARBA00023274"/>
    </source>
</evidence>
<dbReference type="Gene3D" id="3.100.10.10">
    <property type="match status" value="1"/>
</dbReference>
<evidence type="ECO:0000259" key="6">
    <source>
        <dbReference type="Pfam" id="PF00828"/>
    </source>
</evidence>
<sequence>MTLSNLKPAKGAVKKRRDIGRGGKRGSYSGRGLKGQKARSGGKSGLKALGFKQTLQRIPKLRGFKGLKAKMAIVNLSDLGKVFKSGDLVTSRELIKSGLIDSAKNGVKILGNGQLKKNLNVFVEAYSASAKAAIEKASGTAEVFKKPAIKKK</sequence>
<comment type="function">
    <text evidence="4">Binds to the 23S rRNA.</text>
</comment>
<dbReference type="GO" id="GO:0022625">
    <property type="term" value="C:cytosolic large ribosomal subunit"/>
    <property type="evidence" value="ECO:0007669"/>
    <property type="project" value="TreeGrafter"/>
</dbReference>
<feature type="region of interest" description="Disordered" evidence="5">
    <location>
        <begin position="1"/>
        <end position="45"/>
    </location>
</feature>
<evidence type="ECO:0000256" key="4">
    <source>
        <dbReference type="HAMAP-Rule" id="MF_01341"/>
    </source>
</evidence>
<dbReference type="SUPFAM" id="SSF52080">
    <property type="entry name" value="Ribosomal proteins L15p and L18e"/>
    <property type="match status" value="1"/>
</dbReference>
<dbReference type="Proteomes" id="UP000177376">
    <property type="component" value="Unassembled WGS sequence"/>
</dbReference>
<dbReference type="GO" id="GO:0019843">
    <property type="term" value="F:rRNA binding"/>
    <property type="evidence" value="ECO:0007669"/>
    <property type="project" value="UniProtKB-UniRule"/>
</dbReference>
<keyword evidence="3 4" id="KW-0687">Ribonucleoprotein</keyword>
<dbReference type="InterPro" id="IPR005749">
    <property type="entry name" value="Ribosomal_uL15_bac-type"/>
</dbReference>
<dbReference type="AlphaFoldDB" id="A0A1G1YL50"/>
<dbReference type="InterPro" id="IPR021131">
    <property type="entry name" value="Ribosomal_uL15/eL18"/>
</dbReference>
<feature type="domain" description="Large ribosomal subunit protein uL15/eL18" evidence="6">
    <location>
        <begin position="73"/>
        <end position="142"/>
    </location>
</feature>
<dbReference type="InterPro" id="IPR030878">
    <property type="entry name" value="Ribosomal_uL15"/>
</dbReference>
<comment type="subunit">
    <text evidence="4">Part of the 50S ribosomal subunit.</text>
</comment>
<dbReference type="Pfam" id="PF00828">
    <property type="entry name" value="Ribosomal_L27A"/>
    <property type="match status" value="1"/>
</dbReference>
<evidence type="ECO:0000313" key="8">
    <source>
        <dbReference type="Proteomes" id="UP000177376"/>
    </source>
</evidence>
<dbReference type="GO" id="GO:0003735">
    <property type="term" value="F:structural constituent of ribosome"/>
    <property type="evidence" value="ECO:0007669"/>
    <property type="project" value="InterPro"/>
</dbReference>
<accession>A0A1G1YL50</accession>
<dbReference type="PANTHER" id="PTHR12934:SF11">
    <property type="entry name" value="LARGE RIBOSOMAL SUBUNIT PROTEIN UL15M"/>
    <property type="match status" value="1"/>
</dbReference>
<evidence type="ECO:0000256" key="5">
    <source>
        <dbReference type="SAM" id="MobiDB-lite"/>
    </source>
</evidence>
<evidence type="ECO:0000256" key="1">
    <source>
        <dbReference type="ARBA" id="ARBA00007320"/>
    </source>
</evidence>